<evidence type="ECO:0000313" key="1">
    <source>
        <dbReference type="EMBL" id="KAG9245913.1"/>
    </source>
</evidence>
<dbReference type="AlphaFoldDB" id="A0A9P7Z6R7"/>
<reference evidence="1" key="1">
    <citation type="journal article" date="2021" name="IMA Fungus">
        <title>Genomic characterization of three marine fungi, including Emericellopsis atlantica sp. nov. with signatures of a generalist lifestyle and marine biomass degradation.</title>
        <authorList>
            <person name="Hagestad O.C."/>
            <person name="Hou L."/>
            <person name="Andersen J.H."/>
            <person name="Hansen E.H."/>
            <person name="Altermark B."/>
            <person name="Li C."/>
            <person name="Kuhnert E."/>
            <person name="Cox R.J."/>
            <person name="Crous P.W."/>
            <person name="Spatafora J.W."/>
            <person name="Lail K."/>
            <person name="Amirebrahimi M."/>
            <person name="Lipzen A."/>
            <person name="Pangilinan J."/>
            <person name="Andreopoulos W."/>
            <person name="Hayes R.D."/>
            <person name="Ng V."/>
            <person name="Grigoriev I.V."/>
            <person name="Jackson S.A."/>
            <person name="Sutton T.D.S."/>
            <person name="Dobson A.D.W."/>
            <person name="Rama T."/>
        </authorList>
    </citation>
    <scope>NUCLEOTIDE SEQUENCE</scope>
    <source>
        <strain evidence="1">TRa3180A</strain>
    </source>
</reference>
<comment type="caution">
    <text evidence="1">The sequence shown here is derived from an EMBL/GenBank/DDBJ whole genome shotgun (WGS) entry which is preliminary data.</text>
</comment>
<sequence>MQLLYGEGYRAFLRLQEEVLGSTVDMSILAWDFFKGGHCKITGYREYFAESRSYSMPTIGVLLCHFQGDYTTNIGIPLEEADDSRLFRRIQSSTMATLMRFPTTYCPSPRMQSIYISNSAGNLMLKKWEQPGEWTRSEWVLLRS</sequence>
<keyword evidence="2" id="KW-1185">Reference proteome</keyword>
<dbReference type="EMBL" id="MU253825">
    <property type="protein sequence ID" value="KAG9245913.1"/>
    <property type="molecule type" value="Genomic_DNA"/>
</dbReference>
<evidence type="ECO:0000313" key="2">
    <source>
        <dbReference type="Proteomes" id="UP000887226"/>
    </source>
</evidence>
<gene>
    <name evidence="1" type="ORF">BJ878DRAFT_478789</name>
</gene>
<proteinExistence type="predicted"/>
<accession>A0A9P7Z6R7</accession>
<organism evidence="1 2">
    <name type="scientific">Calycina marina</name>
    <dbReference type="NCBI Taxonomy" id="1763456"/>
    <lineage>
        <taxon>Eukaryota</taxon>
        <taxon>Fungi</taxon>
        <taxon>Dikarya</taxon>
        <taxon>Ascomycota</taxon>
        <taxon>Pezizomycotina</taxon>
        <taxon>Leotiomycetes</taxon>
        <taxon>Helotiales</taxon>
        <taxon>Pezizellaceae</taxon>
        <taxon>Calycina</taxon>
    </lineage>
</organism>
<dbReference type="OrthoDB" id="3787959at2759"/>
<dbReference type="Proteomes" id="UP000887226">
    <property type="component" value="Unassembled WGS sequence"/>
</dbReference>
<protein>
    <submittedName>
        <fullName evidence="1">Uncharacterized protein</fullName>
    </submittedName>
</protein>
<name>A0A9P7Z6R7_9HELO</name>